<feature type="domain" description="Helicase C-terminal" evidence="3">
    <location>
        <begin position="777"/>
        <end position="932"/>
    </location>
</feature>
<keyword evidence="4" id="KW-0547">Nucleotide-binding</keyword>
<gene>
    <name evidence="4" type="ORF">C7380_1114</name>
</gene>
<dbReference type="InterPro" id="IPR049730">
    <property type="entry name" value="SNF2/RAD54-like_C"/>
</dbReference>
<keyword evidence="4" id="KW-0347">Helicase</keyword>
<keyword evidence="5" id="KW-1185">Reference proteome</keyword>
<dbReference type="Gene3D" id="3.40.50.10810">
    <property type="entry name" value="Tandem AAA-ATPase domain"/>
    <property type="match status" value="1"/>
</dbReference>
<accession>A0AA45C6A2</accession>
<dbReference type="AlphaFoldDB" id="A0AA45C6A2"/>
<dbReference type="InterPro" id="IPR014001">
    <property type="entry name" value="Helicase_ATP-bd"/>
</dbReference>
<name>A0AA45C6A2_9BACT</name>
<dbReference type="CDD" id="cd18793">
    <property type="entry name" value="SF2_C_SNF"/>
    <property type="match status" value="1"/>
</dbReference>
<protein>
    <submittedName>
        <fullName evidence="4">SNF2 family DNA or RNA helicase</fullName>
    </submittedName>
</protein>
<organism evidence="4 5">
    <name type="scientific">Oceanotoga teriensis</name>
    <dbReference type="NCBI Taxonomy" id="515440"/>
    <lineage>
        <taxon>Bacteria</taxon>
        <taxon>Thermotogati</taxon>
        <taxon>Thermotogota</taxon>
        <taxon>Thermotogae</taxon>
        <taxon>Petrotogales</taxon>
        <taxon>Petrotogaceae</taxon>
        <taxon>Oceanotoga</taxon>
    </lineage>
</organism>
<dbReference type="InterPro" id="IPR038718">
    <property type="entry name" value="SNF2-like_sf"/>
</dbReference>
<dbReference type="GO" id="GO:0016787">
    <property type="term" value="F:hydrolase activity"/>
    <property type="evidence" value="ECO:0007669"/>
    <property type="project" value="UniProtKB-KW"/>
</dbReference>
<evidence type="ECO:0000259" key="3">
    <source>
        <dbReference type="PROSITE" id="PS51194"/>
    </source>
</evidence>
<dbReference type="SMART" id="SM00490">
    <property type="entry name" value="HELICc"/>
    <property type="match status" value="1"/>
</dbReference>
<sequence>MNFKVIASDYLNNATDEKYNKAKKILKNEGIENYKFYELDEKLYISGYVEGVFSKCILSESFFYDCECEYSKFKIGLCEHITALLLKYINYIESEKNNSNILNYKSDFFYIVDKLVDTYPIENYFDYIMIIRDDKNIYLKFYKNDKNICVDFESDNIILNEFYLNLQNNIYLNKDKYQIKSFKFLQRYSNYFFIDGDYFNLNNIELELSLKKENENRIFVNWNFKDNNEILNSFDYYISNFDYLIEDKENRRFYYLYLNGRTDLKLEELKEEIIEIEDFQKFFNDYIFDLNINTKFEDFDKLILTKNSIPKLYILRIGDKFKFKIKFELYDKELDFKDIKNCYYDEKFLENVLNELNIYKIDLDDNGEKVVDITFFVNFIENDLNKIDKKIKVLYSKNIRISNNPIIKIRTKVFDNEYKIDLNINDEILNLENMKESNYIVLKNGDIIKIPLKIKKIIKKYNENKYFKIGELIDYQDILEGDLKKVFEELKKFKELDNYELNNFKGNLRDYQVYGYNYLKFLNEYNLGGILADDMGLGKTVQVIALLSNVSLDKGALIVCPKTLIQNWKNEINTFSNLAVGEYIDDNDLNNYDILIVNYATLINRENLIKNYFDYIIIDEAQYIKNRWTKTSKVIKSLRAKNKLALTGTPIENNIEDIYSIFEFILPGYFENEDFIKKVYKNKEEKEKFIKKISPFILRRKKEDVLDELPEKFEKEVKLNMEEEQRSLYIKYLNYFRKEIKKDNINIFEALLRLRQIACHPYLVDKTFKESSGKFEFLKEFIEEIMNTNHKVIVFSQFTTMLEIIEKYLKEKDYNYSIITGKSKDRQNIVDEFNNNDNKKILLLSLKAAGIGLNITGADYVIHYDPWWNPSVEKQATDRVYRIGQDKDVFVYKLISIDSIEEKISVLKDKKNKLYEDILGDKEIFSDMKKEYLEILFD</sequence>
<dbReference type="InterPro" id="IPR027417">
    <property type="entry name" value="P-loop_NTPase"/>
</dbReference>
<dbReference type="GO" id="GO:0004386">
    <property type="term" value="F:helicase activity"/>
    <property type="evidence" value="ECO:0007669"/>
    <property type="project" value="UniProtKB-KW"/>
</dbReference>
<dbReference type="Pfam" id="PF00176">
    <property type="entry name" value="SNF2-rel_dom"/>
    <property type="match status" value="1"/>
</dbReference>
<dbReference type="PROSITE" id="PS51194">
    <property type="entry name" value="HELICASE_CTER"/>
    <property type="match status" value="1"/>
</dbReference>
<dbReference type="PANTHER" id="PTHR10799">
    <property type="entry name" value="SNF2/RAD54 HELICASE FAMILY"/>
    <property type="match status" value="1"/>
</dbReference>
<evidence type="ECO:0000256" key="1">
    <source>
        <dbReference type="ARBA" id="ARBA00022801"/>
    </source>
</evidence>
<dbReference type="SUPFAM" id="SSF52540">
    <property type="entry name" value="P-loop containing nucleoside triphosphate hydrolases"/>
    <property type="match status" value="2"/>
</dbReference>
<keyword evidence="4" id="KW-0067">ATP-binding</keyword>
<dbReference type="InterPro" id="IPR000330">
    <property type="entry name" value="SNF2_N"/>
</dbReference>
<dbReference type="PROSITE" id="PS51192">
    <property type="entry name" value="HELICASE_ATP_BIND_1"/>
    <property type="match status" value="1"/>
</dbReference>
<keyword evidence="1" id="KW-0378">Hydrolase</keyword>
<dbReference type="GO" id="GO:0005524">
    <property type="term" value="F:ATP binding"/>
    <property type="evidence" value="ECO:0007669"/>
    <property type="project" value="InterPro"/>
</dbReference>
<evidence type="ECO:0000259" key="2">
    <source>
        <dbReference type="PROSITE" id="PS51192"/>
    </source>
</evidence>
<comment type="caution">
    <text evidence="4">The sequence shown here is derived from an EMBL/GenBank/DDBJ whole genome shotgun (WGS) entry which is preliminary data.</text>
</comment>
<dbReference type="InterPro" id="IPR001650">
    <property type="entry name" value="Helicase_C-like"/>
</dbReference>
<evidence type="ECO:0000313" key="5">
    <source>
        <dbReference type="Proteomes" id="UP000245921"/>
    </source>
</evidence>
<dbReference type="EMBL" id="QGGI01000011">
    <property type="protein sequence ID" value="PWJ91203.1"/>
    <property type="molecule type" value="Genomic_DNA"/>
</dbReference>
<proteinExistence type="predicted"/>
<evidence type="ECO:0000313" key="4">
    <source>
        <dbReference type="EMBL" id="PWJ91203.1"/>
    </source>
</evidence>
<dbReference type="RefSeq" id="WP_109605027.1">
    <property type="nucleotide sequence ID" value="NZ_QGGI01000011.1"/>
</dbReference>
<dbReference type="SMART" id="SM00487">
    <property type="entry name" value="DEXDc"/>
    <property type="match status" value="1"/>
</dbReference>
<feature type="domain" description="Helicase ATP-binding" evidence="2">
    <location>
        <begin position="520"/>
        <end position="668"/>
    </location>
</feature>
<dbReference type="Gene3D" id="3.40.50.300">
    <property type="entry name" value="P-loop containing nucleotide triphosphate hydrolases"/>
    <property type="match status" value="1"/>
</dbReference>
<dbReference type="Pfam" id="PF00271">
    <property type="entry name" value="Helicase_C"/>
    <property type="match status" value="1"/>
</dbReference>
<dbReference type="Proteomes" id="UP000245921">
    <property type="component" value="Unassembled WGS sequence"/>
</dbReference>
<reference evidence="4 5" key="1">
    <citation type="submission" date="2018-05" db="EMBL/GenBank/DDBJ databases">
        <title>Genomic Encyclopedia of Type Strains, Phase IV (KMG-IV): sequencing the most valuable type-strain genomes for metagenomic binning, comparative biology and taxonomic classification.</title>
        <authorList>
            <person name="Goeker M."/>
        </authorList>
    </citation>
    <scope>NUCLEOTIDE SEQUENCE [LARGE SCALE GENOMIC DNA]</scope>
    <source>
        <strain evidence="4 5">DSM 24906</strain>
    </source>
</reference>